<gene>
    <name evidence="3" type="ORF">SBA5_50023</name>
</gene>
<dbReference type="SUPFAM" id="SSF51182">
    <property type="entry name" value="RmlC-like cupins"/>
    <property type="match status" value="1"/>
</dbReference>
<dbReference type="InterPro" id="IPR011051">
    <property type="entry name" value="RmlC_Cupin_sf"/>
</dbReference>
<name>A0A2N9LQG2_9BACT</name>
<feature type="chain" id="PRO_5014699174" description="Cupin type-2 domain-containing protein" evidence="1">
    <location>
        <begin position="23"/>
        <end position="154"/>
    </location>
</feature>
<protein>
    <recommendedName>
        <fullName evidence="2">Cupin type-2 domain-containing protein</fullName>
    </recommendedName>
</protein>
<feature type="signal peptide" evidence="1">
    <location>
        <begin position="1"/>
        <end position="22"/>
    </location>
</feature>
<dbReference type="InterPro" id="IPR014710">
    <property type="entry name" value="RmlC-like_jellyroll"/>
</dbReference>
<proteinExistence type="predicted"/>
<organism evidence="3 4">
    <name type="scientific">Candidatus Sulfuritelmatomonas gaucii</name>
    <dbReference type="NCBI Taxonomy" id="2043161"/>
    <lineage>
        <taxon>Bacteria</taxon>
        <taxon>Pseudomonadati</taxon>
        <taxon>Acidobacteriota</taxon>
        <taxon>Terriglobia</taxon>
        <taxon>Terriglobales</taxon>
        <taxon>Acidobacteriaceae</taxon>
        <taxon>Candidatus Sulfuritelmatomonas</taxon>
    </lineage>
</organism>
<dbReference type="EMBL" id="OKRB01000108">
    <property type="protein sequence ID" value="SPE25434.1"/>
    <property type="molecule type" value="Genomic_DNA"/>
</dbReference>
<dbReference type="Gene3D" id="2.60.120.10">
    <property type="entry name" value="Jelly Rolls"/>
    <property type="match status" value="1"/>
</dbReference>
<evidence type="ECO:0000313" key="4">
    <source>
        <dbReference type="Proteomes" id="UP000239735"/>
    </source>
</evidence>
<dbReference type="Pfam" id="PF07883">
    <property type="entry name" value="Cupin_2"/>
    <property type="match status" value="1"/>
</dbReference>
<feature type="domain" description="Cupin type-2" evidence="2">
    <location>
        <begin position="79"/>
        <end position="148"/>
    </location>
</feature>
<dbReference type="Proteomes" id="UP000239735">
    <property type="component" value="Unassembled WGS sequence"/>
</dbReference>
<dbReference type="InterPro" id="IPR013096">
    <property type="entry name" value="Cupin_2"/>
</dbReference>
<dbReference type="AlphaFoldDB" id="A0A2N9LQG2"/>
<dbReference type="OrthoDB" id="119379at2"/>
<reference evidence="4" key="1">
    <citation type="submission" date="2018-02" db="EMBL/GenBank/DDBJ databases">
        <authorList>
            <person name="Hausmann B."/>
        </authorList>
    </citation>
    <scope>NUCLEOTIDE SEQUENCE [LARGE SCALE GENOMIC DNA]</scope>
    <source>
        <strain evidence="4">Peat soil MAG SbA5</strain>
    </source>
</reference>
<accession>A0A2N9LQG2</accession>
<evidence type="ECO:0000259" key="2">
    <source>
        <dbReference type="Pfam" id="PF07883"/>
    </source>
</evidence>
<sequence length="154" mass="16395">MNRREFSSLLPLLAAASTLAPAAKGQAPATSPAAHAPLEPLVSGRYPPIEAANPHPSPRMSKHFLIGMLPDNIRLEAHFTHLAPGAPPEPIGTHKHTEIWFIHEGTARLMTAGVTRDLVAGDMGLCIAGDQHTIFNASQTEPTSYFVVTVGPPE</sequence>
<evidence type="ECO:0000256" key="1">
    <source>
        <dbReference type="SAM" id="SignalP"/>
    </source>
</evidence>
<evidence type="ECO:0000313" key="3">
    <source>
        <dbReference type="EMBL" id="SPE25434.1"/>
    </source>
</evidence>
<keyword evidence="1" id="KW-0732">Signal</keyword>